<comment type="pathway">
    <text evidence="2">Cofactor biosynthesis; thiamine diphosphate biosynthesis.</text>
</comment>
<dbReference type="Pfam" id="PF09084">
    <property type="entry name" value="NMT1"/>
    <property type="match status" value="1"/>
</dbReference>
<dbReference type="Proteomes" id="UP001165080">
    <property type="component" value="Unassembled WGS sequence"/>
</dbReference>
<evidence type="ECO:0000256" key="7">
    <source>
        <dbReference type="ARBA" id="ARBA00022898"/>
    </source>
</evidence>
<feature type="region of interest" description="Disordered" evidence="12">
    <location>
        <begin position="305"/>
        <end position="349"/>
    </location>
</feature>
<evidence type="ECO:0000259" key="13">
    <source>
        <dbReference type="Pfam" id="PF09084"/>
    </source>
</evidence>
<reference evidence="14 15" key="1">
    <citation type="journal article" date="2023" name="Commun. Biol.">
        <title>Reorganization of the ancestral sex-determining regions during the evolution of trioecy in Pleodorina starrii.</title>
        <authorList>
            <person name="Takahashi K."/>
            <person name="Suzuki S."/>
            <person name="Kawai-Toyooka H."/>
            <person name="Yamamoto K."/>
            <person name="Hamaji T."/>
            <person name="Ootsuki R."/>
            <person name="Yamaguchi H."/>
            <person name="Kawachi M."/>
            <person name="Higashiyama T."/>
            <person name="Nozaki H."/>
        </authorList>
    </citation>
    <scope>NUCLEOTIDE SEQUENCE [LARGE SCALE GENOMIC DNA]</scope>
    <source>
        <strain evidence="14 15">NIES-4479</strain>
    </source>
</reference>
<feature type="compositionally biased region" description="Polar residues" evidence="12">
    <location>
        <begin position="305"/>
        <end position="319"/>
    </location>
</feature>
<accession>A0A9W6F0R2</accession>
<keyword evidence="15" id="KW-1185">Reference proteome</keyword>
<dbReference type="InterPro" id="IPR027939">
    <property type="entry name" value="NMT1/THI5"/>
</dbReference>
<dbReference type="PANTHER" id="PTHR31528:SF1">
    <property type="entry name" value="4-AMINO-5-HYDROXYMETHYL-2-METHYLPYRIMIDINE PHOSPHATE SYNTHASE THI11-RELATED"/>
    <property type="match status" value="1"/>
</dbReference>
<evidence type="ECO:0000256" key="8">
    <source>
        <dbReference type="ARBA" id="ARBA00022977"/>
    </source>
</evidence>
<evidence type="ECO:0000256" key="11">
    <source>
        <dbReference type="ARBA" id="ARBA00048179"/>
    </source>
</evidence>
<organism evidence="14 15">
    <name type="scientific">Pleodorina starrii</name>
    <dbReference type="NCBI Taxonomy" id="330485"/>
    <lineage>
        <taxon>Eukaryota</taxon>
        <taxon>Viridiplantae</taxon>
        <taxon>Chlorophyta</taxon>
        <taxon>core chlorophytes</taxon>
        <taxon>Chlorophyceae</taxon>
        <taxon>CS clade</taxon>
        <taxon>Chlamydomonadales</taxon>
        <taxon>Volvocaceae</taxon>
        <taxon>Pleodorina</taxon>
    </lineage>
</organism>
<keyword evidence="6" id="KW-0479">Metal-binding</keyword>
<feature type="compositionally biased region" description="Basic and acidic residues" evidence="12">
    <location>
        <begin position="331"/>
        <end position="340"/>
    </location>
</feature>
<dbReference type="EMBL" id="BRXU01000006">
    <property type="protein sequence ID" value="GLC52423.1"/>
    <property type="molecule type" value="Genomic_DNA"/>
</dbReference>
<evidence type="ECO:0000256" key="6">
    <source>
        <dbReference type="ARBA" id="ARBA00022723"/>
    </source>
</evidence>
<name>A0A9W6F0R2_9CHLO</name>
<comment type="caution">
    <text evidence="14">The sequence shown here is derived from an EMBL/GenBank/DDBJ whole genome shotgun (WGS) entry which is preliminary data.</text>
</comment>
<evidence type="ECO:0000256" key="2">
    <source>
        <dbReference type="ARBA" id="ARBA00004948"/>
    </source>
</evidence>
<dbReference type="GO" id="GO:0046872">
    <property type="term" value="F:metal ion binding"/>
    <property type="evidence" value="ECO:0007669"/>
    <property type="project" value="UniProtKB-KW"/>
</dbReference>
<evidence type="ECO:0000256" key="10">
    <source>
        <dbReference type="ARBA" id="ARBA00033171"/>
    </source>
</evidence>
<keyword evidence="7" id="KW-0663">Pyridoxal phosphate</keyword>
<dbReference type="GO" id="GO:0009228">
    <property type="term" value="P:thiamine biosynthetic process"/>
    <property type="evidence" value="ECO:0007669"/>
    <property type="project" value="UniProtKB-KW"/>
</dbReference>
<evidence type="ECO:0000313" key="15">
    <source>
        <dbReference type="Proteomes" id="UP001165080"/>
    </source>
</evidence>
<evidence type="ECO:0000313" key="14">
    <source>
        <dbReference type="EMBL" id="GLC52423.1"/>
    </source>
</evidence>
<feature type="domain" description="SsuA/THI5-like" evidence="13">
    <location>
        <begin position="14"/>
        <end position="236"/>
    </location>
</feature>
<keyword evidence="5" id="KW-0808">Transferase</keyword>
<dbReference type="SUPFAM" id="SSF53850">
    <property type="entry name" value="Periplasmic binding protein-like II"/>
    <property type="match status" value="1"/>
</dbReference>
<dbReference type="InterPro" id="IPR015168">
    <property type="entry name" value="SsuA/THI5"/>
</dbReference>
<comment type="subunit">
    <text evidence="4">Homodimer.</text>
</comment>
<dbReference type="Gene3D" id="3.40.190.10">
    <property type="entry name" value="Periplasmic binding protein-like II"/>
    <property type="match status" value="2"/>
</dbReference>
<evidence type="ECO:0000256" key="4">
    <source>
        <dbReference type="ARBA" id="ARBA00011738"/>
    </source>
</evidence>
<proteinExistence type="inferred from homology"/>
<dbReference type="GO" id="GO:0016740">
    <property type="term" value="F:transferase activity"/>
    <property type="evidence" value="ECO:0007669"/>
    <property type="project" value="UniProtKB-KW"/>
</dbReference>
<keyword evidence="9" id="KW-0408">Iron</keyword>
<comment type="catalytic activity">
    <reaction evidence="11">
        <text>N(6)-(pyridoxal phosphate)-L-lysyl-[4-amino-5-hydroxymethyl-2-methylpyrimidine phosphate synthase] + L-histidyl-[4-amino-5-hydroxymethyl-2-methylpyrimidine phosphate synthase] + 2 Fe(3+) + 4 H2O = L-lysyl-[4-amino-5-hydroxymethyl-2-methylpyrimidine phosphate synthase] + (2S)-2-amino-5-hydroxy-4-oxopentanoyl-[4-amino-5-hydroxymethyl-2-methylpyrimidine phosphate synthase] + 4-amino-2-methyl-5-(phosphooxymethyl)pyrimidine + 3-oxopropanoate + 2 Fe(2+) + 2 H(+)</text>
        <dbReference type="Rhea" id="RHEA:65756"/>
        <dbReference type="Rhea" id="RHEA-COMP:16892"/>
        <dbReference type="Rhea" id="RHEA-COMP:16893"/>
        <dbReference type="Rhea" id="RHEA-COMP:16894"/>
        <dbReference type="Rhea" id="RHEA-COMP:16895"/>
        <dbReference type="ChEBI" id="CHEBI:15377"/>
        <dbReference type="ChEBI" id="CHEBI:15378"/>
        <dbReference type="ChEBI" id="CHEBI:29033"/>
        <dbReference type="ChEBI" id="CHEBI:29034"/>
        <dbReference type="ChEBI" id="CHEBI:29969"/>
        <dbReference type="ChEBI" id="CHEBI:29979"/>
        <dbReference type="ChEBI" id="CHEBI:33190"/>
        <dbReference type="ChEBI" id="CHEBI:58354"/>
        <dbReference type="ChEBI" id="CHEBI:143915"/>
        <dbReference type="ChEBI" id="CHEBI:157692"/>
    </reaction>
    <physiologicalReaction direction="left-to-right" evidence="11">
        <dbReference type="Rhea" id="RHEA:65757"/>
    </physiologicalReaction>
</comment>
<evidence type="ECO:0000256" key="12">
    <source>
        <dbReference type="SAM" id="MobiDB-lite"/>
    </source>
</evidence>
<keyword evidence="8" id="KW-0784">Thiamine biosynthesis</keyword>
<dbReference type="PANTHER" id="PTHR31528">
    <property type="entry name" value="4-AMINO-5-HYDROXYMETHYL-2-METHYLPYRIMIDINE PHOSPHATE SYNTHASE THI11-RELATED"/>
    <property type="match status" value="1"/>
</dbReference>
<evidence type="ECO:0000256" key="5">
    <source>
        <dbReference type="ARBA" id="ARBA00022679"/>
    </source>
</evidence>
<gene>
    <name evidence="14" type="primary">PLEST011680</name>
    <name evidence="14" type="ORF">PLESTB_000627600</name>
</gene>
<evidence type="ECO:0000256" key="1">
    <source>
        <dbReference type="ARBA" id="ARBA00003469"/>
    </source>
</evidence>
<protein>
    <recommendedName>
        <fullName evidence="10">Thiamine pyrimidine synthase</fullName>
    </recommendedName>
</protein>
<evidence type="ECO:0000256" key="9">
    <source>
        <dbReference type="ARBA" id="ARBA00023004"/>
    </source>
</evidence>
<evidence type="ECO:0000256" key="3">
    <source>
        <dbReference type="ARBA" id="ARBA00009406"/>
    </source>
</evidence>
<dbReference type="AlphaFoldDB" id="A0A9W6F0R2"/>
<sequence length="349" mass="37496">MATPVGVALDWTPNTNHVGFYLAKQKGWYAEAGLDVKIVSPHVDEYKATPASRVADGSCMFCVTPSESVISAHTWGDAPGAKPKLVAVATLLQDSTSAIVTLASSGIARPAQLDGKTYASYGARFEGRIVQQLIRNDGGSGEFAESTPPMLGIWDTLLKGEADATWVFMGWEGIEAKRRGLNLNVFGLEQYKVPYGYSPLLVTHPDTIRDKPDVVRSFLAATARAYEWAAAHPAEAAEALLAAVVAEHAAAPLPKPLDPEVVQESQAYLSSHLLDGSGRWGRMQPSVWSSFVDWLSQSGLLTAKVQSRAPQPGTPTTSLDGLRGGDVGEPIPRDRVDERAMFTNELLPQ</sequence>
<comment type="function">
    <text evidence="1">Responsible for the formation of the pyrimidine heterocycle in the thiamine biosynthesis pathway. Catalyzes the formation of hydroxymethylpyrimidine phosphate (HMP-P) from histidine and pyridoxal phosphate (PLP). The protein uses PLP and the active site histidine to form HMP-P, generating an inactive enzyme. The enzyme can only undergo a single turnover, which suggests it is a suicide enzyme.</text>
</comment>
<comment type="similarity">
    <text evidence="3">Belongs to the NMT1/THI5 family.</text>
</comment>